<reference evidence="1" key="2">
    <citation type="submission" date="2020-06" db="EMBL/GenBank/DDBJ databases">
        <title>Helianthus annuus Genome sequencing and assembly Release 2.</title>
        <authorList>
            <person name="Gouzy J."/>
            <person name="Langlade N."/>
            <person name="Munos S."/>
        </authorList>
    </citation>
    <scope>NUCLEOTIDE SEQUENCE</scope>
    <source>
        <tissue evidence="1">Leaves</tissue>
    </source>
</reference>
<proteinExistence type="predicted"/>
<organism evidence="1 2">
    <name type="scientific">Helianthus annuus</name>
    <name type="common">Common sunflower</name>
    <dbReference type="NCBI Taxonomy" id="4232"/>
    <lineage>
        <taxon>Eukaryota</taxon>
        <taxon>Viridiplantae</taxon>
        <taxon>Streptophyta</taxon>
        <taxon>Embryophyta</taxon>
        <taxon>Tracheophyta</taxon>
        <taxon>Spermatophyta</taxon>
        <taxon>Magnoliopsida</taxon>
        <taxon>eudicotyledons</taxon>
        <taxon>Gunneridae</taxon>
        <taxon>Pentapetalae</taxon>
        <taxon>asterids</taxon>
        <taxon>campanulids</taxon>
        <taxon>Asterales</taxon>
        <taxon>Asteraceae</taxon>
        <taxon>Asteroideae</taxon>
        <taxon>Heliantheae alliance</taxon>
        <taxon>Heliantheae</taxon>
        <taxon>Helianthus</taxon>
    </lineage>
</organism>
<dbReference type="Gramene" id="mRNA:HanXRQr2_Chr14g0667241">
    <property type="protein sequence ID" value="CDS:HanXRQr2_Chr14g0667241.1"/>
    <property type="gene ID" value="HanXRQr2_Chr14g0667241"/>
</dbReference>
<keyword evidence="2" id="KW-1185">Reference proteome</keyword>
<dbReference type="Proteomes" id="UP000215914">
    <property type="component" value="Unassembled WGS sequence"/>
</dbReference>
<evidence type="ECO:0000313" key="2">
    <source>
        <dbReference type="Proteomes" id="UP000215914"/>
    </source>
</evidence>
<reference evidence="1" key="1">
    <citation type="journal article" date="2017" name="Nature">
        <title>The sunflower genome provides insights into oil metabolism, flowering and Asterid evolution.</title>
        <authorList>
            <person name="Badouin H."/>
            <person name="Gouzy J."/>
            <person name="Grassa C.J."/>
            <person name="Murat F."/>
            <person name="Staton S.E."/>
            <person name="Cottret L."/>
            <person name="Lelandais-Briere C."/>
            <person name="Owens G.L."/>
            <person name="Carrere S."/>
            <person name="Mayjonade B."/>
            <person name="Legrand L."/>
            <person name="Gill N."/>
            <person name="Kane N.C."/>
            <person name="Bowers J.E."/>
            <person name="Hubner S."/>
            <person name="Bellec A."/>
            <person name="Berard A."/>
            <person name="Berges H."/>
            <person name="Blanchet N."/>
            <person name="Boniface M.C."/>
            <person name="Brunel D."/>
            <person name="Catrice O."/>
            <person name="Chaidir N."/>
            <person name="Claudel C."/>
            <person name="Donnadieu C."/>
            <person name="Faraut T."/>
            <person name="Fievet G."/>
            <person name="Helmstetter N."/>
            <person name="King M."/>
            <person name="Knapp S.J."/>
            <person name="Lai Z."/>
            <person name="Le Paslier M.C."/>
            <person name="Lippi Y."/>
            <person name="Lorenzon L."/>
            <person name="Mandel J.R."/>
            <person name="Marage G."/>
            <person name="Marchand G."/>
            <person name="Marquand E."/>
            <person name="Bret-Mestries E."/>
            <person name="Morien E."/>
            <person name="Nambeesan S."/>
            <person name="Nguyen T."/>
            <person name="Pegot-Espagnet P."/>
            <person name="Pouilly N."/>
            <person name="Raftis F."/>
            <person name="Sallet E."/>
            <person name="Schiex T."/>
            <person name="Thomas J."/>
            <person name="Vandecasteele C."/>
            <person name="Vares D."/>
            <person name="Vear F."/>
            <person name="Vautrin S."/>
            <person name="Crespi M."/>
            <person name="Mangin B."/>
            <person name="Burke J.M."/>
            <person name="Salse J."/>
            <person name="Munos S."/>
            <person name="Vincourt P."/>
            <person name="Rieseberg L.H."/>
            <person name="Langlade N.B."/>
        </authorList>
    </citation>
    <scope>NUCLEOTIDE SEQUENCE</scope>
    <source>
        <tissue evidence="1">Leaves</tissue>
    </source>
</reference>
<dbReference type="EMBL" id="MNCJ02000329">
    <property type="protein sequence ID" value="KAF5771139.1"/>
    <property type="molecule type" value="Genomic_DNA"/>
</dbReference>
<sequence length="155" mass="17405">MPLNNSVCPVWFGRMMPLNDSVCLLMDNGSALRRCCMKNKTTLPLCPFTSLSNPAKPPSSPLSTLLPMKKLNKKSIVHPSLAGIATHLRSPCSFTSNYLHPHYLFYCFHDLPSIFTTTTSARLLHLLHPNQRQKHRGITLVDSLKAHETKVQILN</sequence>
<protein>
    <submittedName>
        <fullName evidence="1">Uncharacterized protein</fullName>
    </submittedName>
</protein>
<name>A0A9K3EEN7_HELAN</name>
<accession>A0A9K3EEN7</accession>
<comment type="caution">
    <text evidence="1">The sequence shown here is derived from an EMBL/GenBank/DDBJ whole genome shotgun (WGS) entry which is preliminary data.</text>
</comment>
<gene>
    <name evidence="1" type="ORF">HanXRQr2_Chr14g0667241</name>
</gene>
<evidence type="ECO:0000313" key="1">
    <source>
        <dbReference type="EMBL" id="KAF5771139.1"/>
    </source>
</evidence>
<dbReference type="AlphaFoldDB" id="A0A9K3EEN7"/>